<sequence>MSQILKVFQENRKILEDKPVKTVMTTKVNVLDKTVQTEGDSKSGEPPKITVNGQIAGTSTETDTVCTPHVCRQARQNYTPPDLANDSPWNRKKTYFFVGTFCVFIAWVVIYSTVSSFGLV</sequence>
<proteinExistence type="predicted"/>
<keyword evidence="3" id="KW-1185">Reference proteome</keyword>
<feature type="transmembrane region" description="Helical" evidence="1">
    <location>
        <begin position="95"/>
        <end position="114"/>
    </location>
</feature>
<keyword evidence="1" id="KW-1133">Transmembrane helix</keyword>
<evidence type="ECO:0000313" key="2">
    <source>
        <dbReference type="EMBL" id="CAH1109732.1"/>
    </source>
</evidence>
<evidence type="ECO:0000313" key="3">
    <source>
        <dbReference type="Proteomes" id="UP001153636"/>
    </source>
</evidence>
<keyword evidence="1" id="KW-0812">Transmembrane</keyword>
<name>A0A9P0GHT3_9CUCU</name>
<dbReference type="OrthoDB" id="8191931at2759"/>
<dbReference type="Proteomes" id="UP001153636">
    <property type="component" value="Chromosome 4"/>
</dbReference>
<evidence type="ECO:0000256" key="1">
    <source>
        <dbReference type="SAM" id="Phobius"/>
    </source>
</evidence>
<gene>
    <name evidence="2" type="ORF">PSYICH_LOCUS10672</name>
</gene>
<keyword evidence="1" id="KW-0472">Membrane</keyword>
<dbReference type="EMBL" id="OV651816">
    <property type="protein sequence ID" value="CAH1109732.1"/>
    <property type="molecule type" value="Genomic_DNA"/>
</dbReference>
<protein>
    <submittedName>
        <fullName evidence="2">Uncharacterized protein</fullName>
    </submittedName>
</protein>
<accession>A0A9P0GHT3</accession>
<reference evidence="2" key="1">
    <citation type="submission" date="2022-01" db="EMBL/GenBank/DDBJ databases">
        <authorList>
            <person name="King R."/>
        </authorList>
    </citation>
    <scope>NUCLEOTIDE SEQUENCE</scope>
</reference>
<organism evidence="2 3">
    <name type="scientific">Psylliodes chrysocephalus</name>
    <dbReference type="NCBI Taxonomy" id="3402493"/>
    <lineage>
        <taxon>Eukaryota</taxon>
        <taxon>Metazoa</taxon>
        <taxon>Ecdysozoa</taxon>
        <taxon>Arthropoda</taxon>
        <taxon>Hexapoda</taxon>
        <taxon>Insecta</taxon>
        <taxon>Pterygota</taxon>
        <taxon>Neoptera</taxon>
        <taxon>Endopterygota</taxon>
        <taxon>Coleoptera</taxon>
        <taxon>Polyphaga</taxon>
        <taxon>Cucujiformia</taxon>
        <taxon>Chrysomeloidea</taxon>
        <taxon>Chrysomelidae</taxon>
        <taxon>Galerucinae</taxon>
        <taxon>Alticini</taxon>
        <taxon>Psylliodes</taxon>
    </lineage>
</organism>
<dbReference type="AlphaFoldDB" id="A0A9P0GHT3"/>